<comment type="caution">
    <text evidence="1">The sequence shown here is derived from an EMBL/GenBank/DDBJ whole genome shotgun (WGS) entry which is preliminary data.</text>
</comment>
<proteinExistence type="predicted"/>
<name>A0ACC2PPZ6_9HYME</name>
<reference evidence="1" key="1">
    <citation type="submission" date="2023-04" db="EMBL/GenBank/DDBJ databases">
        <title>A chromosome-level genome assembly of the parasitoid wasp Eretmocerus hayati.</title>
        <authorList>
            <person name="Zhong Y."/>
            <person name="Liu S."/>
            <person name="Liu Y."/>
        </authorList>
    </citation>
    <scope>NUCLEOTIDE SEQUENCE</scope>
    <source>
        <strain evidence="1">ZJU_SS_LIU_2023</strain>
    </source>
</reference>
<protein>
    <submittedName>
        <fullName evidence="1">Uncharacterized protein</fullName>
    </submittedName>
</protein>
<dbReference type="Proteomes" id="UP001239111">
    <property type="component" value="Chromosome 1"/>
</dbReference>
<organism evidence="1 2">
    <name type="scientific">Eretmocerus hayati</name>
    <dbReference type="NCBI Taxonomy" id="131215"/>
    <lineage>
        <taxon>Eukaryota</taxon>
        <taxon>Metazoa</taxon>
        <taxon>Ecdysozoa</taxon>
        <taxon>Arthropoda</taxon>
        <taxon>Hexapoda</taxon>
        <taxon>Insecta</taxon>
        <taxon>Pterygota</taxon>
        <taxon>Neoptera</taxon>
        <taxon>Endopterygota</taxon>
        <taxon>Hymenoptera</taxon>
        <taxon>Apocrita</taxon>
        <taxon>Proctotrupomorpha</taxon>
        <taxon>Chalcidoidea</taxon>
        <taxon>Aphelinidae</taxon>
        <taxon>Aphelininae</taxon>
        <taxon>Eretmocerus</taxon>
    </lineage>
</organism>
<sequence length="499" mass="56759">MDSSDCSDDEREQEDIIRDFELEGEMIRNNLLPKKSAARYTSAYEAFMEWMRKNRATKLTENTLLVYMTELAETKKPPTSWSTWSMLRTSFNLKHNFDIKLFINVQVFLSRCMKGYKAEKSAVFTWDNFQDFLLSDDNVYLLMKVLLIFGIFGAMRTAEMVNLKVHEVQRIITQEESGVEDMKFVVYINDTKTDISRAFVVGGEYVKWIDKYVKARKDGTPDDRFFVRYERGECVRQVVGKNWIRGVPQKIASYLLLPKPESFTGHCYRRTAATCLANTGANLAMLQELGGWKSAAVAQGYVQDSFFSKNLIFDKMNTSKRLHAPPITAAREGSADKIPKVPNRPRKTARNVVTTKSREDLPLVPDDFHSEFVDPTTNENVSPDSSVPIPEVRMADTSTFSSQILSESVETNTEATDSGSPTKKNPLRETNDNTTEFPSKKRKYCNNNSGSSDEGNAPPNKEGDKIDLEPTTVRFLHCQITNLTVNNYAKCYHEPRGGQ</sequence>
<dbReference type="EMBL" id="CM056741">
    <property type="protein sequence ID" value="KAJ8685475.1"/>
    <property type="molecule type" value="Genomic_DNA"/>
</dbReference>
<keyword evidence="2" id="KW-1185">Reference proteome</keyword>
<evidence type="ECO:0000313" key="1">
    <source>
        <dbReference type="EMBL" id="KAJ8685475.1"/>
    </source>
</evidence>
<gene>
    <name evidence="1" type="ORF">QAD02_021268</name>
</gene>
<evidence type="ECO:0000313" key="2">
    <source>
        <dbReference type="Proteomes" id="UP001239111"/>
    </source>
</evidence>
<accession>A0ACC2PPZ6</accession>